<proteinExistence type="predicted"/>
<reference evidence="1 2" key="2">
    <citation type="submission" date="2018-11" db="EMBL/GenBank/DDBJ databases">
        <authorList>
            <consortium name="Pathogen Informatics"/>
        </authorList>
    </citation>
    <scope>NUCLEOTIDE SEQUENCE [LARGE SCALE GENOMIC DNA]</scope>
</reference>
<evidence type="ECO:0000313" key="3">
    <source>
        <dbReference type="WBParaSite" id="ASIM_0000309601-mRNA-1"/>
    </source>
</evidence>
<accession>A0A0M3J6B0</accession>
<reference evidence="3" key="1">
    <citation type="submission" date="2017-02" db="UniProtKB">
        <authorList>
            <consortium name="WormBaseParasite"/>
        </authorList>
    </citation>
    <scope>IDENTIFICATION</scope>
</reference>
<dbReference type="AlphaFoldDB" id="A0A0M3J6B0"/>
<dbReference type="Proteomes" id="UP000267096">
    <property type="component" value="Unassembled WGS sequence"/>
</dbReference>
<dbReference type="OrthoDB" id="44820at2759"/>
<keyword evidence="2" id="KW-1185">Reference proteome</keyword>
<gene>
    <name evidence="1" type="ORF">ASIM_LOCUS2942</name>
</gene>
<organism evidence="3">
    <name type="scientific">Anisakis simplex</name>
    <name type="common">Herring worm</name>
    <dbReference type="NCBI Taxonomy" id="6269"/>
    <lineage>
        <taxon>Eukaryota</taxon>
        <taxon>Metazoa</taxon>
        <taxon>Ecdysozoa</taxon>
        <taxon>Nematoda</taxon>
        <taxon>Chromadorea</taxon>
        <taxon>Rhabditida</taxon>
        <taxon>Spirurina</taxon>
        <taxon>Ascaridomorpha</taxon>
        <taxon>Ascaridoidea</taxon>
        <taxon>Anisakidae</taxon>
        <taxon>Anisakis</taxon>
        <taxon>Anisakis simplex complex</taxon>
    </lineage>
</organism>
<evidence type="ECO:0000313" key="1">
    <source>
        <dbReference type="EMBL" id="VDK20896.1"/>
    </source>
</evidence>
<sequence>MTEITSIQHIAIVLGIDKELGSCIYEGEDVIVIVWRLSSLRTNLMSYLPKLLTSRQDEMNVVEGALDVHVTKDGRIYKIINRKITASDLEGAKVMAEIKKEANEKRLRAEKQKWANQLGSLTDDRANH</sequence>
<name>A0A0M3J6B0_ANISI</name>
<protein>
    <submittedName>
        <fullName evidence="3">Transposase</fullName>
    </submittedName>
</protein>
<dbReference type="WBParaSite" id="ASIM_0000309601-mRNA-1">
    <property type="protein sequence ID" value="ASIM_0000309601-mRNA-1"/>
    <property type="gene ID" value="ASIM_0000309601"/>
</dbReference>
<evidence type="ECO:0000313" key="2">
    <source>
        <dbReference type="Proteomes" id="UP000267096"/>
    </source>
</evidence>
<dbReference type="EMBL" id="UYRR01004248">
    <property type="protein sequence ID" value="VDK20896.1"/>
    <property type="molecule type" value="Genomic_DNA"/>
</dbReference>